<protein>
    <submittedName>
        <fullName evidence="6">C-type cytochrome</fullName>
    </submittedName>
</protein>
<dbReference type="Pfam" id="PF13442">
    <property type="entry name" value="Cytochrome_CBB3"/>
    <property type="match status" value="1"/>
</dbReference>
<dbReference type="InterPro" id="IPR011989">
    <property type="entry name" value="ARM-like"/>
</dbReference>
<evidence type="ECO:0000256" key="4">
    <source>
        <dbReference type="PROSITE-ProRule" id="PRU00433"/>
    </source>
</evidence>
<dbReference type="PROSITE" id="PS51007">
    <property type="entry name" value="CYTC"/>
    <property type="match status" value="1"/>
</dbReference>
<dbReference type="Proteomes" id="UP001596958">
    <property type="component" value="Unassembled WGS sequence"/>
</dbReference>
<feature type="domain" description="Cytochrome c" evidence="5">
    <location>
        <begin position="622"/>
        <end position="715"/>
    </location>
</feature>
<evidence type="ECO:0000313" key="7">
    <source>
        <dbReference type="Proteomes" id="UP001596958"/>
    </source>
</evidence>
<dbReference type="Gene3D" id="1.10.760.10">
    <property type="entry name" value="Cytochrome c-like domain"/>
    <property type="match status" value="1"/>
</dbReference>
<evidence type="ECO:0000256" key="1">
    <source>
        <dbReference type="ARBA" id="ARBA00022617"/>
    </source>
</evidence>
<reference evidence="7" key="1">
    <citation type="journal article" date="2019" name="Int. J. Syst. Evol. Microbiol.">
        <title>The Global Catalogue of Microorganisms (GCM) 10K type strain sequencing project: providing services to taxonomists for standard genome sequencing and annotation.</title>
        <authorList>
            <consortium name="The Broad Institute Genomics Platform"/>
            <consortium name="The Broad Institute Genome Sequencing Center for Infectious Disease"/>
            <person name="Wu L."/>
            <person name="Ma J."/>
        </authorList>
    </citation>
    <scope>NUCLEOTIDE SEQUENCE [LARGE SCALE GENOMIC DNA]</scope>
    <source>
        <strain evidence="7">CCUG 63418</strain>
    </source>
</reference>
<dbReference type="RefSeq" id="WP_377098923.1">
    <property type="nucleotide sequence ID" value="NZ_JBHTHU010000005.1"/>
</dbReference>
<keyword evidence="1 4" id="KW-0349">Heme</keyword>
<dbReference type="Pfam" id="PF23500">
    <property type="entry name" value="DUF7133"/>
    <property type="match status" value="1"/>
</dbReference>
<name>A0ABW2YUL3_9SPHI</name>
<sequence>MKNNNKWLLGIACISAVAFYTCKPAQKYATQYPVERDAAGRIKVNMHPDPTPKSPEEEMKHIYLPKGYHLQLVASEPMVSQPVAIAWDGKGRMFVAELNTYMLDADGTGQRDEKCRIKLLEDTNGDGVMDKMTIYVDNIVMPRTLQPLDNGRLLVNLTWTNDVFCFQDTDGDGVSDKKTTVYTSPTVGNNNNLEHQKSGLIWNLDNRMYVSYDPVRFTLQGEKVIGEEIQEGVPPQWGLTHDDYGRLFYSNAGAEVPARDFQQNIHYGQLDTKDQFDAEFQEVWPIVTTPDVQGGPIRLRSTDSTLNHFTAVAGQSIYRGNMLPNDLYGDLLIPEPVGRIIRRAKVTNTNGKITLRNAYDKQEFIASTDINFRPVNTATGPDGSLYIVDMYHGIIQESNWTRKGTFLRGKIEDKGLQKNIGRGRIYRLVHDDYKPDFKKKFDLYKETSAQLVAHLSNINNGWWRDEAQKLLVIRNDKSVVPELKRLALDAGVNHLTRIHALWTLNGMGSLDNATWTAAMKDNDARVRKTVAWIGEDVIKADPKAIDQLATMMNDADADVRFQVMLSVRFVDSDKSKKIIADLIKNNPNDPMLALSQNSRETKLKAKAEQAARQAALSAQSAKLVSQGQVIYKQLCFTCHGGDGKGVIIGGTTSTAPALAGNPDVNAFGPEKLIRTLLHGLTGPIRGTTYPDAMPALGGNDDDYIASVLSYIRSDFGNKGAVVLPEDVATVRKATAARTASYTMAELDTIRPVLRGRGGFGPGGPAGPPR</sequence>
<proteinExistence type="predicted"/>
<dbReference type="PANTHER" id="PTHR33546:SF1">
    <property type="entry name" value="LARGE, MULTIFUNCTIONAL SECRETED PROTEIN"/>
    <property type="match status" value="1"/>
</dbReference>
<evidence type="ECO:0000256" key="3">
    <source>
        <dbReference type="ARBA" id="ARBA00023004"/>
    </source>
</evidence>
<dbReference type="PANTHER" id="PTHR33546">
    <property type="entry name" value="LARGE, MULTIFUNCTIONAL SECRETED PROTEIN-RELATED"/>
    <property type="match status" value="1"/>
</dbReference>
<dbReference type="InterPro" id="IPR036909">
    <property type="entry name" value="Cyt_c-like_dom_sf"/>
</dbReference>
<evidence type="ECO:0000256" key="2">
    <source>
        <dbReference type="ARBA" id="ARBA00022723"/>
    </source>
</evidence>
<keyword evidence="7" id="KW-1185">Reference proteome</keyword>
<keyword evidence="2 4" id="KW-0479">Metal-binding</keyword>
<dbReference type="Gene3D" id="2.120.10.30">
    <property type="entry name" value="TolB, C-terminal domain"/>
    <property type="match status" value="2"/>
</dbReference>
<dbReference type="Gene3D" id="1.25.10.10">
    <property type="entry name" value="Leucine-rich Repeat Variant"/>
    <property type="match status" value="1"/>
</dbReference>
<accession>A0ABW2YUL3</accession>
<dbReference type="InterPro" id="IPR011041">
    <property type="entry name" value="Quinoprot_gluc/sorb_DH_b-prop"/>
</dbReference>
<dbReference type="InterPro" id="IPR016024">
    <property type="entry name" value="ARM-type_fold"/>
</dbReference>
<evidence type="ECO:0000259" key="5">
    <source>
        <dbReference type="PROSITE" id="PS51007"/>
    </source>
</evidence>
<dbReference type="InterPro" id="IPR011042">
    <property type="entry name" value="6-blade_b-propeller_TolB-like"/>
</dbReference>
<gene>
    <name evidence="6" type="ORF">ACFQZS_07755</name>
</gene>
<dbReference type="EMBL" id="JBHTHU010000005">
    <property type="protein sequence ID" value="MFD0750032.1"/>
    <property type="molecule type" value="Genomic_DNA"/>
</dbReference>
<dbReference type="SUPFAM" id="SSF46626">
    <property type="entry name" value="Cytochrome c"/>
    <property type="match status" value="1"/>
</dbReference>
<dbReference type="InterPro" id="IPR009056">
    <property type="entry name" value="Cyt_c-like_dom"/>
</dbReference>
<evidence type="ECO:0000313" key="6">
    <source>
        <dbReference type="EMBL" id="MFD0750032.1"/>
    </source>
</evidence>
<dbReference type="SUPFAM" id="SSF48371">
    <property type="entry name" value="ARM repeat"/>
    <property type="match status" value="1"/>
</dbReference>
<dbReference type="InterPro" id="IPR055557">
    <property type="entry name" value="DUF7133"/>
</dbReference>
<comment type="caution">
    <text evidence="6">The sequence shown here is derived from an EMBL/GenBank/DDBJ whole genome shotgun (WGS) entry which is preliminary data.</text>
</comment>
<organism evidence="6 7">
    <name type="scientific">Mucilaginibacter calamicampi</name>
    <dbReference type="NCBI Taxonomy" id="1302352"/>
    <lineage>
        <taxon>Bacteria</taxon>
        <taxon>Pseudomonadati</taxon>
        <taxon>Bacteroidota</taxon>
        <taxon>Sphingobacteriia</taxon>
        <taxon>Sphingobacteriales</taxon>
        <taxon>Sphingobacteriaceae</taxon>
        <taxon>Mucilaginibacter</taxon>
    </lineage>
</organism>
<dbReference type="SUPFAM" id="SSF50952">
    <property type="entry name" value="Soluble quinoprotein glucose dehydrogenase"/>
    <property type="match status" value="1"/>
</dbReference>
<keyword evidence="3 4" id="KW-0408">Iron</keyword>